<organism evidence="5 6">
    <name type="scientific">Cupriavidus cauae</name>
    <dbReference type="NCBI Taxonomy" id="2608999"/>
    <lineage>
        <taxon>Bacteria</taxon>
        <taxon>Pseudomonadati</taxon>
        <taxon>Pseudomonadota</taxon>
        <taxon>Betaproteobacteria</taxon>
        <taxon>Burkholderiales</taxon>
        <taxon>Burkholderiaceae</taxon>
        <taxon>Cupriavidus</taxon>
    </lineage>
</organism>
<dbReference type="InterPro" id="IPR038670">
    <property type="entry name" value="HslJ-like_sf"/>
</dbReference>
<feature type="domain" description="DUF4377" evidence="4">
    <location>
        <begin position="207"/>
        <end position="278"/>
    </location>
</feature>
<feature type="region of interest" description="Disordered" evidence="1">
    <location>
        <begin position="22"/>
        <end position="41"/>
    </location>
</feature>
<evidence type="ECO:0000259" key="3">
    <source>
        <dbReference type="Pfam" id="PF03724"/>
    </source>
</evidence>
<dbReference type="InterPro" id="IPR053147">
    <property type="entry name" value="Hsp_HslJ-like"/>
</dbReference>
<proteinExistence type="predicted"/>
<dbReference type="PANTHER" id="PTHR35535">
    <property type="entry name" value="HEAT SHOCK PROTEIN HSLJ"/>
    <property type="match status" value="1"/>
</dbReference>
<dbReference type="InterPro" id="IPR025485">
    <property type="entry name" value="DUF4377"/>
</dbReference>
<dbReference type="EMBL" id="VWRN01000053">
    <property type="protein sequence ID" value="KAA6119326.1"/>
    <property type="molecule type" value="Genomic_DNA"/>
</dbReference>
<gene>
    <name evidence="5" type="ORF">F1599_20905</name>
</gene>
<reference evidence="5 6" key="1">
    <citation type="submission" date="2019-09" db="EMBL/GenBank/DDBJ databases">
        <title>Isolation of a novel species in the genus Cupriavidus from patients with sepsis using whole genome sequencing.</title>
        <authorList>
            <person name="Kweon O.J."/>
            <person name="Lee M.-K."/>
        </authorList>
    </citation>
    <scope>NUCLEOTIDE SEQUENCE [LARGE SCALE GENOMIC DNA]</scope>
    <source>
        <strain evidence="5 6">MKL-01</strain>
    </source>
</reference>
<dbReference type="Pfam" id="PF03724">
    <property type="entry name" value="META"/>
    <property type="match status" value="1"/>
</dbReference>
<protein>
    <submittedName>
        <fullName evidence="5">DUF4377 domain-containing protein</fullName>
    </submittedName>
</protein>
<feature type="region of interest" description="Disordered" evidence="1">
    <location>
        <begin position="171"/>
        <end position="203"/>
    </location>
</feature>
<evidence type="ECO:0000313" key="5">
    <source>
        <dbReference type="EMBL" id="KAA6119326.1"/>
    </source>
</evidence>
<feature type="chain" id="PRO_5024283734" evidence="2">
    <location>
        <begin position="22"/>
        <end position="285"/>
    </location>
</feature>
<feature type="signal peptide" evidence="2">
    <location>
        <begin position="1"/>
        <end position="21"/>
    </location>
</feature>
<dbReference type="PANTHER" id="PTHR35535:SF1">
    <property type="entry name" value="HEAT SHOCK PROTEIN HSLJ"/>
    <property type="match status" value="1"/>
</dbReference>
<accession>A0A5M8AB28</accession>
<evidence type="ECO:0000259" key="4">
    <source>
        <dbReference type="Pfam" id="PF14302"/>
    </source>
</evidence>
<dbReference type="AlphaFoldDB" id="A0A5M8AB28"/>
<feature type="compositionally biased region" description="Gly residues" evidence="1">
    <location>
        <begin position="179"/>
        <end position="194"/>
    </location>
</feature>
<keyword evidence="6" id="KW-1185">Reference proteome</keyword>
<feature type="compositionally biased region" description="Low complexity" evidence="1">
    <location>
        <begin position="22"/>
        <end position="34"/>
    </location>
</feature>
<dbReference type="Proteomes" id="UP000324324">
    <property type="component" value="Unassembled WGS sequence"/>
</dbReference>
<evidence type="ECO:0000256" key="2">
    <source>
        <dbReference type="SAM" id="SignalP"/>
    </source>
</evidence>
<dbReference type="Gene3D" id="2.40.128.270">
    <property type="match status" value="1"/>
</dbReference>
<name>A0A5M8AB28_9BURK</name>
<keyword evidence="2" id="KW-0732">Signal</keyword>
<evidence type="ECO:0000256" key="1">
    <source>
        <dbReference type="SAM" id="MobiDB-lite"/>
    </source>
</evidence>
<dbReference type="InterPro" id="IPR005184">
    <property type="entry name" value="DUF306_Meta_HslJ"/>
</dbReference>
<sequence>MGTAAAAAALLGAAMSGCVTAPAPDSPSATPTLSETRPGGPSRWELVRWQMPDGSLKQIPHGDNGEPVLFEFNAGIDAAQGTVTGNTGCNRMTGSYGKTDSGMRFDRVASTRRACPPPLMEVENSLLNAMQSPFTTVGTQPSAGSTGRQIIWKTADGDLLHFVEREGVGRRGDRLDGQQGQGQQGQPGQTGQGQGQAAASGVEKTVYVDSQRVECTGVGKQTCYRVRDDPNAPWQLWYGPIEGLDFEPGIAYTLRVREYRVPNPPADASAIRWELLEVQRRTRVN</sequence>
<dbReference type="Pfam" id="PF14302">
    <property type="entry name" value="DUF4377"/>
    <property type="match status" value="1"/>
</dbReference>
<comment type="caution">
    <text evidence="5">The sequence shown here is derived from an EMBL/GenBank/DDBJ whole genome shotgun (WGS) entry which is preliminary data.</text>
</comment>
<feature type="domain" description="DUF306" evidence="3">
    <location>
        <begin position="42"/>
        <end position="157"/>
    </location>
</feature>
<evidence type="ECO:0000313" key="6">
    <source>
        <dbReference type="Proteomes" id="UP000324324"/>
    </source>
</evidence>